<dbReference type="EMBL" id="UXSR01005773">
    <property type="protein sequence ID" value="VDD83586.1"/>
    <property type="molecule type" value="Genomic_DNA"/>
</dbReference>
<dbReference type="Proteomes" id="UP000267029">
    <property type="component" value="Unassembled WGS sequence"/>
</dbReference>
<gene>
    <name evidence="2" type="ORF">MCOS_LOCUS9589</name>
</gene>
<dbReference type="AlphaFoldDB" id="A0A0R3UP31"/>
<name>A0A0R3UP31_MESCO</name>
<sequence>MQPSRTSHCSSSVQPPHYAATLASSGDILFSSAADSHHPLPRWRHQNSSAFSLVDPGIELPTISANEVEQVLSQLQSSSSQPSTLSTSRKTTGCWLSKDDSFTPPPTKRSFGGSIAPVVTCASYQPITSIQPQSHQTRSSSLIAALQLPPLGTGQKANSSTTSPPLHAALRKQILQPSSNLTTLLNAAKQRQENLTVRLANRAKLTAAAARIPILASQPAADSDGTTPARSVVPKSPALATPSPSGHHIPKDPNERFRFLVSFLF</sequence>
<protein>
    <submittedName>
        <fullName evidence="2">Uncharacterized protein</fullName>
    </submittedName>
</protein>
<evidence type="ECO:0000256" key="1">
    <source>
        <dbReference type="SAM" id="MobiDB-lite"/>
    </source>
</evidence>
<keyword evidence="3" id="KW-1185">Reference proteome</keyword>
<evidence type="ECO:0000313" key="2">
    <source>
        <dbReference type="EMBL" id="VDD83586.1"/>
    </source>
</evidence>
<accession>A0A0R3UP31</accession>
<feature type="region of interest" description="Disordered" evidence="1">
    <location>
        <begin position="219"/>
        <end position="252"/>
    </location>
</feature>
<proteinExistence type="predicted"/>
<organism evidence="2 3">
    <name type="scientific">Mesocestoides corti</name>
    <name type="common">Flatworm</name>
    <dbReference type="NCBI Taxonomy" id="53468"/>
    <lineage>
        <taxon>Eukaryota</taxon>
        <taxon>Metazoa</taxon>
        <taxon>Spiralia</taxon>
        <taxon>Lophotrochozoa</taxon>
        <taxon>Platyhelminthes</taxon>
        <taxon>Cestoda</taxon>
        <taxon>Eucestoda</taxon>
        <taxon>Cyclophyllidea</taxon>
        <taxon>Mesocestoididae</taxon>
        <taxon>Mesocestoides</taxon>
    </lineage>
</organism>
<reference evidence="2 3" key="1">
    <citation type="submission" date="2018-10" db="EMBL/GenBank/DDBJ databases">
        <authorList>
            <consortium name="Pathogen Informatics"/>
        </authorList>
    </citation>
    <scope>NUCLEOTIDE SEQUENCE [LARGE SCALE GENOMIC DNA]</scope>
</reference>
<evidence type="ECO:0000313" key="3">
    <source>
        <dbReference type="Proteomes" id="UP000267029"/>
    </source>
</evidence>